<sequence>MKFVRILLTIVFGVIYWPVNLLHTKVQKWYFAEKKRDIVVWYLFTPIYWIIVAITFIISVPYEFVIARDLH</sequence>
<keyword evidence="1" id="KW-1133">Transmembrane helix</keyword>
<keyword evidence="1" id="KW-0812">Transmembrane</keyword>
<dbReference type="Proteomes" id="UP000034952">
    <property type="component" value="Unassembled WGS sequence"/>
</dbReference>
<name>A0A0G0BSF5_9BACT</name>
<dbReference type="AlphaFoldDB" id="A0A0G0BSF5"/>
<protein>
    <submittedName>
        <fullName evidence="2">Uncharacterized protein</fullName>
    </submittedName>
</protein>
<dbReference type="EMBL" id="LBPY01000005">
    <property type="protein sequence ID" value="KKP66566.1"/>
    <property type="molecule type" value="Genomic_DNA"/>
</dbReference>
<reference evidence="2 3" key="1">
    <citation type="journal article" date="2015" name="Nature">
        <title>rRNA introns, odd ribosomes, and small enigmatic genomes across a large radiation of phyla.</title>
        <authorList>
            <person name="Brown C.T."/>
            <person name="Hug L.A."/>
            <person name="Thomas B.C."/>
            <person name="Sharon I."/>
            <person name="Castelle C.J."/>
            <person name="Singh A."/>
            <person name="Wilkins M.J."/>
            <person name="Williams K.H."/>
            <person name="Banfield J.F."/>
        </authorList>
    </citation>
    <scope>NUCLEOTIDE SEQUENCE [LARGE SCALE GENOMIC DNA]</scope>
</reference>
<feature type="transmembrane region" description="Helical" evidence="1">
    <location>
        <begin position="6"/>
        <end position="26"/>
    </location>
</feature>
<accession>A0A0G0BSF5</accession>
<feature type="transmembrane region" description="Helical" evidence="1">
    <location>
        <begin position="38"/>
        <end position="62"/>
    </location>
</feature>
<evidence type="ECO:0000313" key="2">
    <source>
        <dbReference type="EMBL" id="KKP66566.1"/>
    </source>
</evidence>
<evidence type="ECO:0000313" key="3">
    <source>
        <dbReference type="Proteomes" id="UP000034952"/>
    </source>
</evidence>
<evidence type="ECO:0000256" key="1">
    <source>
        <dbReference type="SAM" id="Phobius"/>
    </source>
</evidence>
<organism evidence="2 3">
    <name type="scientific">Candidatus Nomurabacteria bacterium GW2011_GWE1_35_16</name>
    <dbReference type="NCBI Taxonomy" id="1618761"/>
    <lineage>
        <taxon>Bacteria</taxon>
        <taxon>Candidatus Nomuraibacteriota</taxon>
    </lineage>
</organism>
<gene>
    <name evidence="2" type="ORF">UR64_C0005G0028</name>
</gene>
<keyword evidence="1" id="KW-0472">Membrane</keyword>
<proteinExistence type="predicted"/>
<comment type="caution">
    <text evidence="2">The sequence shown here is derived from an EMBL/GenBank/DDBJ whole genome shotgun (WGS) entry which is preliminary data.</text>
</comment>